<dbReference type="Pfam" id="PF07506">
    <property type="entry name" value="RepB"/>
    <property type="match status" value="1"/>
</dbReference>
<evidence type="ECO:0000259" key="1">
    <source>
        <dbReference type="SMART" id="SM00470"/>
    </source>
</evidence>
<evidence type="ECO:0000313" key="3">
    <source>
        <dbReference type="Proteomes" id="UP000549052"/>
    </source>
</evidence>
<feature type="domain" description="ParB-like N-terminal" evidence="1">
    <location>
        <begin position="14"/>
        <end position="106"/>
    </location>
</feature>
<dbReference type="SUPFAM" id="SSF109709">
    <property type="entry name" value="KorB DNA-binding domain-like"/>
    <property type="match status" value="1"/>
</dbReference>
<dbReference type="AlphaFoldDB" id="A0A839EVP2"/>
<name>A0A839EVP2_9HYPH</name>
<dbReference type="Gene3D" id="3.90.1530.10">
    <property type="entry name" value="Conserved hypothetical protein from pyrococcus furiosus pfu- 392566-001, ParB domain"/>
    <property type="match status" value="1"/>
</dbReference>
<dbReference type="SUPFAM" id="SSF110849">
    <property type="entry name" value="ParB/Sulfiredoxin"/>
    <property type="match status" value="1"/>
</dbReference>
<sequence length="295" mass="33301">MSNEVEIGFDRNIRVLDVSTILLLRKVPESVFLTTKYKRITASIDEIGIVEPLVVARAKADKYILLDGYLRYSALIDRGEKAVRCLIAKDDEAYTYNKRVNRLATIQEHFMIVHALERGVPEARLAKMLDMDVLAIKRRRALLNGICPEVVELFKDKSVNPITFGVLRKMKPLRQIEVAELMIIAGNYTASYAKALLAATRQNDLDKPERPKRIMGLTPEQIARMEREMSSLQSDFKAVEASYGDGVLNLVVASGYVSKLIKNVEIQRYLSVHHSELLTEFQTIVASSSLDQSSE</sequence>
<dbReference type="EMBL" id="JACGXN010000031">
    <property type="protein sequence ID" value="MBA8882165.1"/>
    <property type="molecule type" value="Genomic_DNA"/>
</dbReference>
<reference evidence="2 3" key="1">
    <citation type="submission" date="2020-07" db="EMBL/GenBank/DDBJ databases">
        <title>Genomic Encyclopedia of Type Strains, Phase IV (KMG-V): Genome sequencing to study the core and pangenomes of soil and plant-associated prokaryotes.</title>
        <authorList>
            <person name="Whitman W."/>
        </authorList>
    </citation>
    <scope>NUCLEOTIDE SEQUENCE [LARGE SCALE GENOMIC DNA]</scope>
    <source>
        <strain evidence="2 3">AN3</strain>
    </source>
</reference>
<dbReference type="SMART" id="SM00470">
    <property type="entry name" value="ParB"/>
    <property type="match status" value="1"/>
</dbReference>
<protein>
    <submittedName>
        <fullName evidence="2">ParB-like chromosome segregation protein Spo0J</fullName>
    </submittedName>
</protein>
<keyword evidence="3" id="KW-1185">Reference proteome</keyword>
<accession>A0A839EVP2</accession>
<dbReference type="RefSeq" id="WP_182552854.1">
    <property type="nucleotide sequence ID" value="NZ_JACGXN010000031.1"/>
</dbReference>
<dbReference type="InterPro" id="IPR003115">
    <property type="entry name" value="ParB_N"/>
</dbReference>
<dbReference type="Proteomes" id="UP000549052">
    <property type="component" value="Unassembled WGS sequence"/>
</dbReference>
<comment type="caution">
    <text evidence="2">The sequence shown here is derived from an EMBL/GenBank/DDBJ whole genome shotgun (WGS) entry which is preliminary data.</text>
</comment>
<dbReference type="InterPro" id="IPR036086">
    <property type="entry name" value="ParB/Sulfiredoxin_sf"/>
</dbReference>
<evidence type="ECO:0000313" key="2">
    <source>
        <dbReference type="EMBL" id="MBA8882165.1"/>
    </source>
</evidence>
<dbReference type="InterPro" id="IPR011111">
    <property type="entry name" value="Plasmid_RepB"/>
</dbReference>
<gene>
    <name evidence="2" type="ORF">FHW16_005921</name>
</gene>
<organism evidence="2 3">
    <name type="scientific">Phyllobacterium myrsinacearum</name>
    <dbReference type="NCBI Taxonomy" id="28101"/>
    <lineage>
        <taxon>Bacteria</taxon>
        <taxon>Pseudomonadati</taxon>
        <taxon>Pseudomonadota</taxon>
        <taxon>Alphaproteobacteria</taxon>
        <taxon>Hyphomicrobiales</taxon>
        <taxon>Phyllobacteriaceae</taxon>
        <taxon>Phyllobacterium</taxon>
    </lineage>
</organism>
<dbReference type="Pfam" id="PF02195">
    <property type="entry name" value="ParB_N"/>
    <property type="match status" value="1"/>
</dbReference>
<proteinExistence type="predicted"/>